<keyword evidence="3" id="KW-1185">Reference proteome</keyword>
<reference evidence="2" key="2">
    <citation type="submission" date="2018-05" db="EMBL/GenBank/DDBJ databases">
        <title>OpunRS2 (Oryza punctata Reference Sequence Version 2).</title>
        <authorList>
            <person name="Zhang J."/>
            <person name="Kudrna D."/>
            <person name="Lee S."/>
            <person name="Talag J."/>
            <person name="Welchert J."/>
            <person name="Wing R.A."/>
        </authorList>
    </citation>
    <scope>NUCLEOTIDE SEQUENCE [LARGE SCALE GENOMIC DNA]</scope>
</reference>
<sequence length="197" mass="21343">MVDAPGAEAAGGQLNPPPPTLAPTEAGEEDKKTASSRWHLGSTPTPTPAAVGQVEEEEEKPPPPAAAAAATATLNTTRLPRQKKHEARLEEILEDGFTRLIAPYFDQLSEPRRRCLLSFSVLPIGRHPAVSVRKMDAAYWWWGAQFDRLPHPHPPPDGAETKPPPQAPQTPPRGAAEDIFDDLCDIGYLEPMQRGAA</sequence>
<protein>
    <submittedName>
        <fullName evidence="2">Uncharacterized protein</fullName>
    </submittedName>
</protein>
<evidence type="ECO:0000313" key="3">
    <source>
        <dbReference type="Proteomes" id="UP000026962"/>
    </source>
</evidence>
<dbReference type="EnsemblPlants" id="OPUNC02G17970.1">
    <property type="protein sequence ID" value="OPUNC02G17970.1"/>
    <property type="gene ID" value="OPUNC02G17970"/>
</dbReference>
<dbReference type="Gramene" id="OPUNC02G17970.1">
    <property type="protein sequence ID" value="OPUNC02G17970.1"/>
    <property type="gene ID" value="OPUNC02G17970"/>
</dbReference>
<evidence type="ECO:0000256" key="1">
    <source>
        <dbReference type="SAM" id="MobiDB-lite"/>
    </source>
</evidence>
<dbReference type="AlphaFoldDB" id="A0A0E0K0Y1"/>
<proteinExistence type="predicted"/>
<dbReference type="STRING" id="4537.A0A0E0K0Y1"/>
<dbReference type="HOGENOM" id="CLU_1386165_0_0_1"/>
<organism evidence="2">
    <name type="scientific">Oryza punctata</name>
    <name type="common">Red rice</name>
    <dbReference type="NCBI Taxonomy" id="4537"/>
    <lineage>
        <taxon>Eukaryota</taxon>
        <taxon>Viridiplantae</taxon>
        <taxon>Streptophyta</taxon>
        <taxon>Embryophyta</taxon>
        <taxon>Tracheophyta</taxon>
        <taxon>Spermatophyta</taxon>
        <taxon>Magnoliopsida</taxon>
        <taxon>Liliopsida</taxon>
        <taxon>Poales</taxon>
        <taxon>Poaceae</taxon>
        <taxon>BOP clade</taxon>
        <taxon>Oryzoideae</taxon>
        <taxon>Oryzeae</taxon>
        <taxon>Oryzinae</taxon>
        <taxon>Oryza</taxon>
    </lineage>
</organism>
<feature type="region of interest" description="Disordered" evidence="1">
    <location>
        <begin position="151"/>
        <end position="176"/>
    </location>
</feature>
<dbReference type="Proteomes" id="UP000026962">
    <property type="component" value="Chromosome 2"/>
</dbReference>
<name>A0A0E0K0Y1_ORYPU</name>
<accession>A0A0E0K0Y1</accession>
<feature type="region of interest" description="Disordered" evidence="1">
    <location>
        <begin position="1"/>
        <end position="83"/>
    </location>
</feature>
<feature type="compositionally biased region" description="Pro residues" evidence="1">
    <location>
        <begin position="152"/>
        <end position="171"/>
    </location>
</feature>
<reference evidence="2" key="1">
    <citation type="submission" date="2015-04" db="UniProtKB">
        <authorList>
            <consortium name="EnsemblPlants"/>
        </authorList>
    </citation>
    <scope>IDENTIFICATION</scope>
</reference>
<evidence type="ECO:0000313" key="2">
    <source>
        <dbReference type="EnsemblPlants" id="OPUNC02G17970.1"/>
    </source>
</evidence>